<dbReference type="SUPFAM" id="SSF50939">
    <property type="entry name" value="Sialidases"/>
    <property type="match status" value="1"/>
</dbReference>
<sequence length="614" mass="63358">MRIHRAPLRYASAGGTPRSSQPRWRRRVLACTAVLTLAGALSFPARAATPPSGEISDASPAASWSAGPFAVPNTTGAAGSPVCDAPQACDDYTLDVKVPSGYDADHNVRIDITWPNSAADFDLYVLDAKTGDEISAAASSSDPETVILPAVSRTYTVRVVPYAPLGESFTGKASLVSIPADPPPSTATPPTYGNSSAPDSIDDAHNAGEPSIGVDRKTGAAMFQAYTSTLKVTYDAAGNGTWQDKSAKTANGCPQGSSTSLDPILFTDPRTNRTFESQLAGKTALTCFTDDDGESWTPTAGSGINSGVDHQTIGGGPFSPNGPGALTSYPNAVYYCSQDIADASCAASRDGGLTYGPAVPMYSLLDCGGLHGHVKVAPDGTAYVPNKGCGGNQAVAVSGDNGQSWDLRRNPGSTPGDSDPSVGIGAGGTVYMGYQNSDGTARIAVSHDRGRTWVDDQRIGGSLGIRNTVFPVVTAGDDNRAAFAFLGTTTGGNYQDTENFHGQWHLYVATTYDGGVSWVTVDATPDDPVQKGSICTGGTTCGDDRNLLDFNDITLDDHGRVLVAYADGCTGSCASGGAQNYDALATISRQSTGATLYGAYDAADGRAVKEGARK</sequence>
<feature type="chain" id="PRO_5045956330" evidence="2">
    <location>
        <begin position="48"/>
        <end position="614"/>
    </location>
</feature>
<keyword evidence="2" id="KW-0732">Signal</keyword>
<evidence type="ECO:0000313" key="4">
    <source>
        <dbReference type="Proteomes" id="UP001167160"/>
    </source>
</evidence>
<reference evidence="3" key="1">
    <citation type="journal article" date="2023" name="Int. J. Syst. Evol. Microbiol.">
        <title>Streptomyces meridianus sp. nov. isolated from brackish water of the Tagus estuary in Alcochete, Portugal.</title>
        <authorList>
            <person name="Santos J.D.N."/>
            <person name="Klimek D."/>
            <person name="Calusinska M."/>
            <person name="Lobo Da Cunha A."/>
            <person name="Catita J."/>
            <person name="Goncalves H."/>
            <person name="Gonzalez I."/>
            <person name="Reyes F."/>
            <person name="Lage O.M."/>
        </authorList>
    </citation>
    <scope>NUCLEOTIDE SEQUENCE</scope>
    <source>
        <strain evidence="3">MTZ3.1</strain>
    </source>
</reference>
<evidence type="ECO:0000256" key="1">
    <source>
        <dbReference type="SAM" id="MobiDB-lite"/>
    </source>
</evidence>
<dbReference type="GO" id="GO:0016787">
    <property type="term" value="F:hydrolase activity"/>
    <property type="evidence" value="ECO:0007669"/>
    <property type="project" value="UniProtKB-KW"/>
</dbReference>
<comment type="caution">
    <text evidence="3">The sequence shown here is derived from an EMBL/GenBank/DDBJ whole genome shotgun (WGS) entry which is preliminary data.</text>
</comment>
<dbReference type="Gene3D" id="2.120.10.10">
    <property type="match status" value="1"/>
</dbReference>
<evidence type="ECO:0000256" key="2">
    <source>
        <dbReference type="SAM" id="SignalP"/>
    </source>
</evidence>
<organism evidence="3 4">
    <name type="scientific">Streptomyces meridianus</name>
    <dbReference type="NCBI Taxonomy" id="2938945"/>
    <lineage>
        <taxon>Bacteria</taxon>
        <taxon>Bacillati</taxon>
        <taxon>Actinomycetota</taxon>
        <taxon>Actinomycetes</taxon>
        <taxon>Kitasatosporales</taxon>
        <taxon>Streptomycetaceae</taxon>
        <taxon>Streptomyces</taxon>
    </lineage>
</organism>
<gene>
    <name evidence="3" type="ORF">M1E25_07595</name>
</gene>
<dbReference type="Gene3D" id="2.60.120.380">
    <property type="match status" value="1"/>
</dbReference>
<keyword evidence="4" id="KW-1185">Reference proteome</keyword>
<protein>
    <submittedName>
        <fullName evidence="3">Glycoside hydrolase</fullName>
    </submittedName>
</protein>
<name>A0ABT0X3V5_9ACTN</name>
<dbReference type="RefSeq" id="WP_251411641.1">
    <property type="nucleotide sequence ID" value="NZ_JAMQGM010000016.1"/>
</dbReference>
<proteinExistence type="predicted"/>
<feature type="signal peptide" evidence="2">
    <location>
        <begin position="1"/>
        <end position="47"/>
    </location>
</feature>
<feature type="region of interest" description="Disordered" evidence="1">
    <location>
        <begin position="1"/>
        <end position="23"/>
    </location>
</feature>
<dbReference type="EMBL" id="JAMQGM010000016">
    <property type="protein sequence ID" value="MCM2577213.1"/>
    <property type="molecule type" value="Genomic_DNA"/>
</dbReference>
<feature type="region of interest" description="Disordered" evidence="1">
    <location>
        <begin position="176"/>
        <end position="213"/>
    </location>
</feature>
<feature type="region of interest" description="Disordered" evidence="1">
    <location>
        <begin position="400"/>
        <end position="422"/>
    </location>
</feature>
<keyword evidence="3" id="KW-0378">Hydrolase</keyword>
<dbReference type="InterPro" id="IPR036278">
    <property type="entry name" value="Sialidase_sf"/>
</dbReference>
<dbReference type="CDD" id="cd15482">
    <property type="entry name" value="Sialidase_non-viral"/>
    <property type="match status" value="1"/>
</dbReference>
<evidence type="ECO:0000313" key="3">
    <source>
        <dbReference type="EMBL" id="MCM2577213.1"/>
    </source>
</evidence>
<accession>A0ABT0X3V5</accession>
<dbReference type="Proteomes" id="UP001167160">
    <property type="component" value="Unassembled WGS sequence"/>
</dbReference>